<feature type="transmembrane region" description="Helical" evidence="1">
    <location>
        <begin position="253"/>
        <end position="270"/>
    </location>
</feature>
<feature type="transmembrane region" description="Helical" evidence="1">
    <location>
        <begin position="165"/>
        <end position="188"/>
    </location>
</feature>
<dbReference type="PANTHER" id="PTHR11328">
    <property type="entry name" value="MAJOR FACILITATOR SUPERFAMILY DOMAIN-CONTAINING PROTEIN"/>
    <property type="match status" value="1"/>
</dbReference>
<gene>
    <name evidence="2" type="primary">yicJ_1</name>
    <name evidence="2" type="ORF">ERS852408_00071</name>
</gene>
<feature type="transmembrane region" description="Helical" evidence="1">
    <location>
        <begin position="425"/>
        <end position="450"/>
    </location>
</feature>
<dbReference type="InterPro" id="IPR036259">
    <property type="entry name" value="MFS_trans_sf"/>
</dbReference>
<sequence length="690" mass="76692">MKSVAEVLNYKQKGKDMDEFIVVPLSEKLAYCFGDPALTLMYTMTSTLLIYFYTNVVGISAGAVGMIMLISRVFDGFSDVLMGTIIDRTHSKYGKARIWILRLAVPYALAAIVLFTMPGLGPIGKVVYAFVTYNIMNTVVYTAISQPFHALGSLMSRDRRQRDTICNIRMVLSITASMIITAFTLPLINIVADMIGNTQAAWITVTAVYAVISVFVLVNTYMTCTERVQTAQKSKEEDVPFWTALKATVTNRYFLIALGLMLFYTVYQIIIGTDLTYYCQYVLGNVNLVTPLSASEKIATIVGIAMIPKLLPKYGKRKLICAGCLLGIAGQLIFLLNATSVSLGMLTCIMRGFGIAPFYGVQYSLPSDAIEYGQWKTGYRIEGLMFSSMSMGQKAGSGFTSAIMGAVLSWAAFDGLKEVQPASAIRAISVFYLYVPIAIWAVMFLLAACYKLDKQYDQMMKELIAREGGEAEAPAEEIPNIAAISENKINIAIGRLYGASGRKIAEGLAEALKCRVYDRQIICLLAEKLGMESQDMDKVVKYLDSYNENEAFAFSPYAYPAAGVAEDVTDMRMFEEQTKIIQTLAKQAPGVFLGRCANFVLGGQPHSYSFFVYADDEYREKEGKEYYKGQTLNELKLRDIQRNEYYERFTGMKRDDPKHYDMVVNVSKTGVDGAVKMILDYVEQKESGSK</sequence>
<dbReference type="PANTHER" id="PTHR11328:SF24">
    <property type="entry name" value="MAJOR FACILITATOR SUPERFAMILY (MFS) PROFILE DOMAIN-CONTAINING PROTEIN"/>
    <property type="match status" value="1"/>
</dbReference>
<protein>
    <submittedName>
        <fullName evidence="2">Inner membrane symporter yicJ</fullName>
    </submittedName>
</protein>
<dbReference type="GO" id="GO:0015293">
    <property type="term" value="F:symporter activity"/>
    <property type="evidence" value="ECO:0007669"/>
    <property type="project" value="InterPro"/>
</dbReference>
<reference evidence="2 3" key="1">
    <citation type="submission" date="2015-09" db="EMBL/GenBank/DDBJ databases">
        <authorList>
            <consortium name="Pathogen Informatics"/>
        </authorList>
    </citation>
    <scope>NUCLEOTIDE SEQUENCE [LARGE SCALE GENOMIC DNA]</scope>
    <source>
        <strain evidence="2 3">2789STDY5608851</strain>
    </source>
</reference>
<dbReference type="Pfam" id="PF13189">
    <property type="entry name" value="Cytidylate_kin2"/>
    <property type="match status" value="1"/>
</dbReference>
<keyword evidence="1" id="KW-1133">Transmembrane helix</keyword>
<name>A0A173W7A0_9FIRM</name>
<dbReference type="AlphaFoldDB" id="A0A173W7A0"/>
<keyword evidence="1" id="KW-0812">Transmembrane</keyword>
<dbReference type="SUPFAM" id="SSF103473">
    <property type="entry name" value="MFS general substrate transporter"/>
    <property type="match status" value="1"/>
</dbReference>
<dbReference type="Proteomes" id="UP000095380">
    <property type="component" value="Unassembled WGS sequence"/>
</dbReference>
<accession>A0A173W7A0</accession>
<dbReference type="Gene3D" id="3.40.50.300">
    <property type="entry name" value="P-loop containing nucleotide triphosphate hydrolases"/>
    <property type="match status" value="1"/>
</dbReference>
<feature type="transmembrane region" description="Helical" evidence="1">
    <location>
        <begin position="200"/>
        <end position="218"/>
    </location>
</feature>
<organism evidence="2 3">
    <name type="scientific">Dorea longicatena</name>
    <dbReference type="NCBI Taxonomy" id="88431"/>
    <lineage>
        <taxon>Bacteria</taxon>
        <taxon>Bacillati</taxon>
        <taxon>Bacillota</taxon>
        <taxon>Clostridia</taxon>
        <taxon>Lachnospirales</taxon>
        <taxon>Lachnospiraceae</taxon>
        <taxon>Dorea</taxon>
    </lineage>
</organism>
<feature type="transmembrane region" description="Helical" evidence="1">
    <location>
        <begin position="395"/>
        <end position="413"/>
    </location>
</feature>
<dbReference type="InterPro" id="IPR001927">
    <property type="entry name" value="Na/Gal_symport"/>
</dbReference>
<dbReference type="CDD" id="cd17332">
    <property type="entry name" value="MFS_MelB_like"/>
    <property type="match status" value="1"/>
</dbReference>
<feature type="transmembrane region" description="Helical" evidence="1">
    <location>
        <begin position="319"/>
        <end position="336"/>
    </location>
</feature>
<evidence type="ECO:0000313" key="3">
    <source>
        <dbReference type="Proteomes" id="UP000095380"/>
    </source>
</evidence>
<dbReference type="Gene3D" id="1.20.1250.20">
    <property type="entry name" value="MFS general substrate transporter like domains"/>
    <property type="match status" value="2"/>
</dbReference>
<dbReference type="GO" id="GO:0008643">
    <property type="term" value="P:carbohydrate transport"/>
    <property type="evidence" value="ECO:0007669"/>
    <property type="project" value="InterPro"/>
</dbReference>
<dbReference type="GO" id="GO:0006814">
    <property type="term" value="P:sodium ion transport"/>
    <property type="evidence" value="ECO:0007669"/>
    <property type="project" value="InterPro"/>
</dbReference>
<dbReference type="GO" id="GO:0005886">
    <property type="term" value="C:plasma membrane"/>
    <property type="evidence" value="ECO:0007669"/>
    <property type="project" value="TreeGrafter"/>
</dbReference>
<evidence type="ECO:0000256" key="1">
    <source>
        <dbReference type="SAM" id="Phobius"/>
    </source>
</evidence>
<feature type="transmembrane region" description="Helical" evidence="1">
    <location>
        <begin position="99"/>
        <end position="120"/>
    </location>
</feature>
<feature type="transmembrane region" description="Helical" evidence="1">
    <location>
        <begin position="126"/>
        <end position="144"/>
    </location>
</feature>
<evidence type="ECO:0000313" key="2">
    <source>
        <dbReference type="EMBL" id="CUN35399.1"/>
    </source>
</evidence>
<dbReference type="NCBIfam" id="TIGR00792">
    <property type="entry name" value="gph"/>
    <property type="match status" value="1"/>
</dbReference>
<dbReference type="RefSeq" id="WP_055193353.1">
    <property type="nucleotide sequence ID" value="NZ_CYYM01000001.1"/>
</dbReference>
<dbReference type="InterPro" id="IPR027417">
    <property type="entry name" value="P-loop_NTPase"/>
</dbReference>
<feature type="transmembrane region" description="Helical" evidence="1">
    <location>
        <begin position="48"/>
        <end position="70"/>
    </location>
</feature>
<dbReference type="EMBL" id="CYYM01000001">
    <property type="protein sequence ID" value="CUN35399.1"/>
    <property type="molecule type" value="Genomic_DNA"/>
</dbReference>
<keyword evidence="1" id="KW-0472">Membrane</keyword>
<proteinExistence type="predicted"/>
<dbReference type="Pfam" id="PF13347">
    <property type="entry name" value="MFS_2"/>
    <property type="match status" value="1"/>
</dbReference>
<dbReference type="InterPro" id="IPR039672">
    <property type="entry name" value="MFS_2"/>
</dbReference>